<feature type="domain" description="Methyltransferase type 11" evidence="1">
    <location>
        <begin position="76"/>
        <end position="182"/>
    </location>
</feature>
<dbReference type="Pfam" id="PF08241">
    <property type="entry name" value="Methyltransf_11"/>
    <property type="match status" value="1"/>
</dbReference>
<dbReference type="Proteomes" id="UP001159405">
    <property type="component" value="Unassembled WGS sequence"/>
</dbReference>
<dbReference type="PANTHER" id="PTHR45036:SF1">
    <property type="entry name" value="METHYLTRANSFERASE LIKE 7A"/>
    <property type="match status" value="1"/>
</dbReference>
<dbReference type="PANTHER" id="PTHR45036">
    <property type="entry name" value="METHYLTRANSFERASE LIKE 7B"/>
    <property type="match status" value="1"/>
</dbReference>
<comment type="caution">
    <text evidence="2">The sequence shown here is derived from an EMBL/GenBank/DDBJ whole genome shotgun (WGS) entry which is preliminary data.</text>
</comment>
<sequence length="277" mass="30875">MASLWALCSVLTIAAVVAILAKIIVKMAMSSGWYKKSFAERQNQWSKTGGLFFAPLKQKLFSDLDEHLKQLKGDVLEIGIGAGQNFDDYPQGMSLIAVDYNPHVEKLLKENLAKAGGRVQMKTFIVASSVDMSGAEGKVGVEDNSVAAVVCTKLLCSLTEEQIVKTVQEVKRVLMPGGRFFFMEHVLGKPWSLRYILQQLVSKSHLWPTLFNGCRCDHETLPFIQKGGFKLVQAEKRYLKVTPELHVGSKKISVDWSSRLLAYLVHSVLLGFAEKER</sequence>
<accession>A0ABN8N1U7</accession>
<evidence type="ECO:0000313" key="3">
    <source>
        <dbReference type="Proteomes" id="UP001159405"/>
    </source>
</evidence>
<organism evidence="2 3">
    <name type="scientific">Porites lobata</name>
    <dbReference type="NCBI Taxonomy" id="104759"/>
    <lineage>
        <taxon>Eukaryota</taxon>
        <taxon>Metazoa</taxon>
        <taxon>Cnidaria</taxon>
        <taxon>Anthozoa</taxon>
        <taxon>Hexacorallia</taxon>
        <taxon>Scleractinia</taxon>
        <taxon>Fungiina</taxon>
        <taxon>Poritidae</taxon>
        <taxon>Porites</taxon>
    </lineage>
</organism>
<dbReference type="EMBL" id="CALNXK010000007">
    <property type="protein sequence ID" value="CAH3039088.1"/>
    <property type="molecule type" value="Genomic_DNA"/>
</dbReference>
<protein>
    <recommendedName>
        <fullName evidence="1">Methyltransferase type 11 domain-containing protein</fullName>
    </recommendedName>
</protein>
<name>A0ABN8N1U7_9CNID</name>
<dbReference type="SUPFAM" id="SSF53335">
    <property type="entry name" value="S-adenosyl-L-methionine-dependent methyltransferases"/>
    <property type="match status" value="1"/>
</dbReference>
<dbReference type="InterPro" id="IPR029063">
    <property type="entry name" value="SAM-dependent_MTases_sf"/>
</dbReference>
<gene>
    <name evidence="2" type="ORF">PLOB_00042936</name>
</gene>
<evidence type="ECO:0000313" key="2">
    <source>
        <dbReference type="EMBL" id="CAH3039088.1"/>
    </source>
</evidence>
<dbReference type="Gene3D" id="3.40.50.150">
    <property type="entry name" value="Vaccinia Virus protein VP39"/>
    <property type="match status" value="1"/>
</dbReference>
<dbReference type="InterPro" id="IPR052356">
    <property type="entry name" value="Thiol_S-MT"/>
</dbReference>
<dbReference type="InterPro" id="IPR013216">
    <property type="entry name" value="Methyltransf_11"/>
</dbReference>
<reference evidence="2 3" key="1">
    <citation type="submission" date="2022-05" db="EMBL/GenBank/DDBJ databases">
        <authorList>
            <consortium name="Genoscope - CEA"/>
            <person name="William W."/>
        </authorList>
    </citation>
    <scope>NUCLEOTIDE SEQUENCE [LARGE SCALE GENOMIC DNA]</scope>
</reference>
<proteinExistence type="predicted"/>
<dbReference type="CDD" id="cd02440">
    <property type="entry name" value="AdoMet_MTases"/>
    <property type="match status" value="1"/>
</dbReference>
<keyword evidence="3" id="KW-1185">Reference proteome</keyword>
<evidence type="ECO:0000259" key="1">
    <source>
        <dbReference type="Pfam" id="PF08241"/>
    </source>
</evidence>